<feature type="region of interest" description="Disordered" evidence="1">
    <location>
        <begin position="1"/>
        <end position="33"/>
    </location>
</feature>
<keyword evidence="3" id="KW-1185">Reference proteome</keyword>
<name>A0ABR0GPR0_9PEZI</name>
<organism evidence="2 3">
    <name type="scientific">Podospora pseudocomata</name>
    <dbReference type="NCBI Taxonomy" id="2093779"/>
    <lineage>
        <taxon>Eukaryota</taxon>
        <taxon>Fungi</taxon>
        <taxon>Dikarya</taxon>
        <taxon>Ascomycota</taxon>
        <taxon>Pezizomycotina</taxon>
        <taxon>Sordariomycetes</taxon>
        <taxon>Sordariomycetidae</taxon>
        <taxon>Sordariales</taxon>
        <taxon>Podosporaceae</taxon>
        <taxon>Podospora</taxon>
    </lineage>
</organism>
<accession>A0ABR0GPR0</accession>
<reference evidence="2 3" key="1">
    <citation type="journal article" date="2023" name="bioRxiv">
        <title>High-quality genome assemblies of four members of thePodospora anserinaspecies complex.</title>
        <authorList>
            <person name="Ament-Velasquez S.L."/>
            <person name="Vogan A.A."/>
            <person name="Wallerman O."/>
            <person name="Hartmann F."/>
            <person name="Gautier V."/>
            <person name="Silar P."/>
            <person name="Giraud T."/>
            <person name="Johannesson H."/>
        </authorList>
    </citation>
    <scope>NUCLEOTIDE SEQUENCE [LARGE SCALE GENOMIC DNA]</scope>
    <source>
        <strain evidence="2 3">CBS 415.72m</strain>
    </source>
</reference>
<dbReference type="RefSeq" id="XP_062746743.1">
    <property type="nucleotide sequence ID" value="XM_062883239.1"/>
</dbReference>
<protein>
    <submittedName>
        <fullName evidence="2">Uncharacterized protein</fullName>
    </submittedName>
</protein>
<dbReference type="GeneID" id="87902793"/>
<evidence type="ECO:0000313" key="2">
    <source>
        <dbReference type="EMBL" id="KAK4657770.1"/>
    </source>
</evidence>
<dbReference type="Proteomes" id="UP001323405">
    <property type="component" value="Unassembled WGS sequence"/>
</dbReference>
<proteinExistence type="predicted"/>
<sequence>MRWDGMDAACSKVQEGGVGGSGPPARHSQKPRKHRLDMYRFVLFLKKSSSMFLVANTLMEYGHETRCEEAR</sequence>
<evidence type="ECO:0000313" key="3">
    <source>
        <dbReference type="Proteomes" id="UP001323405"/>
    </source>
</evidence>
<comment type="caution">
    <text evidence="2">The sequence shown here is derived from an EMBL/GenBank/DDBJ whole genome shotgun (WGS) entry which is preliminary data.</text>
</comment>
<gene>
    <name evidence="2" type="ORF">QC762_0031450</name>
</gene>
<evidence type="ECO:0000256" key="1">
    <source>
        <dbReference type="SAM" id="MobiDB-lite"/>
    </source>
</evidence>
<dbReference type="EMBL" id="JAFFHA010000003">
    <property type="protein sequence ID" value="KAK4657770.1"/>
    <property type="molecule type" value="Genomic_DNA"/>
</dbReference>